<keyword evidence="2" id="KW-1185">Reference proteome</keyword>
<protein>
    <submittedName>
        <fullName evidence="1">WbqC-like protein family protein</fullName>
    </submittedName>
</protein>
<dbReference type="Pfam" id="PF08889">
    <property type="entry name" value="WbqC"/>
    <property type="match status" value="1"/>
</dbReference>
<dbReference type="AlphaFoldDB" id="A0A1I1C9X9"/>
<sequence>MIKSIAVDLHYFPNLEFFAAIAEAEELVFFPEEIYQRQSFFNRTQIRLANKVGTLSVPIQGRRPRVSQNKIKIDSSQNWVNIHLRGIQSAYGKAPFYEYYFPYFEKGFQKNHESLWALNWEMLTICLKLLGSSVKMCMHEKDQDQTWTKDIRGELMPSVPFSERDYYQPESYFQLFGLDFDPNLSILDLLFCEGPASKSIILKSVKKQ</sequence>
<proteinExistence type="predicted"/>
<dbReference type="STRING" id="237018.SAMN04489723_12612"/>
<gene>
    <name evidence="1" type="ORF">SAMN04489723_12612</name>
</gene>
<accession>A0A1I1C9X9</accession>
<name>A0A1I1C9X9_9BACT</name>
<dbReference type="RefSeq" id="WP_175499758.1">
    <property type="nucleotide sequence ID" value="NZ_FOKK01000026.1"/>
</dbReference>
<dbReference type="Proteomes" id="UP000198790">
    <property type="component" value="Unassembled WGS sequence"/>
</dbReference>
<reference evidence="1 2" key="1">
    <citation type="submission" date="2016-10" db="EMBL/GenBank/DDBJ databases">
        <authorList>
            <person name="de Groot N.N."/>
        </authorList>
    </citation>
    <scope>NUCLEOTIDE SEQUENCE [LARGE SCALE GENOMIC DNA]</scope>
    <source>
        <strain evidence="1 2">DSM 23399</strain>
    </source>
</reference>
<evidence type="ECO:0000313" key="2">
    <source>
        <dbReference type="Proteomes" id="UP000198790"/>
    </source>
</evidence>
<dbReference type="InterPro" id="IPR014985">
    <property type="entry name" value="WbqC"/>
</dbReference>
<evidence type="ECO:0000313" key="1">
    <source>
        <dbReference type="EMBL" id="SFB59451.1"/>
    </source>
</evidence>
<organism evidence="1 2">
    <name type="scientific">Algoriphagus aquimarinus</name>
    <dbReference type="NCBI Taxonomy" id="237018"/>
    <lineage>
        <taxon>Bacteria</taxon>
        <taxon>Pseudomonadati</taxon>
        <taxon>Bacteroidota</taxon>
        <taxon>Cytophagia</taxon>
        <taxon>Cytophagales</taxon>
        <taxon>Cyclobacteriaceae</taxon>
        <taxon>Algoriphagus</taxon>
    </lineage>
</organism>
<dbReference type="EMBL" id="FOKK01000026">
    <property type="protein sequence ID" value="SFB59451.1"/>
    <property type="molecule type" value="Genomic_DNA"/>
</dbReference>